<protein>
    <submittedName>
        <fullName evidence="2">Uncharacterized protein</fullName>
    </submittedName>
</protein>
<evidence type="ECO:0000313" key="2">
    <source>
        <dbReference type="EMBL" id="UQC78573.1"/>
    </source>
</evidence>
<accession>A0A9Q8SK17</accession>
<dbReference type="KEGG" id="clup:CLUP02_04050"/>
<feature type="transmembrane region" description="Helical" evidence="1">
    <location>
        <begin position="141"/>
        <end position="161"/>
    </location>
</feature>
<dbReference type="GeneID" id="73338077"/>
<organism evidence="2 3">
    <name type="scientific">Colletotrichum lupini</name>
    <dbReference type="NCBI Taxonomy" id="145971"/>
    <lineage>
        <taxon>Eukaryota</taxon>
        <taxon>Fungi</taxon>
        <taxon>Dikarya</taxon>
        <taxon>Ascomycota</taxon>
        <taxon>Pezizomycotina</taxon>
        <taxon>Sordariomycetes</taxon>
        <taxon>Hypocreomycetidae</taxon>
        <taxon>Glomerellales</taxon>
        <taxon>Glomerellaceae</taxon>
        <taxon>Colletotrichum</taxon>
        <taxon>Colletotrichum acutatum species complex</taxon>
    </lineage>
</organism>
<keyword evidence="1" id="KW-1133">Transmembrane helix</keyword>
<keyword evidence="1" id="KW-0472">Membrane</keyword>
<gene>
    <name evidence="2" type="ORF">CLUP02_04050</name>
</gene>
<sequence>MENTLFGTLPLQPVCCLSFVTGSWIPGPLQLGHPRLHKSPGQKTPMSTVVIDKTNTRVRGGWQTSATCGIDETCPGMPRPARLAVSLSAAQRIVMNQVPEPIPRLDLKSSLAFMSVKGMRRYGCQPTSLTGFGGFGEIIRFYLLFFILLAILTIGSLMVTFTCFPFSSSLTAFEGSVATYFEYLSCKPSGYEHGIHGMAKQKEAARRQNLLVASTYGFIILTLPNPQAFLPSSPSRQLHLAKFIFSTSSCQVQLLASLLSSFYLTL</sequence>
<keyword evidence="1" id="KW-0812">Transmembrane</keyword>
<evidence type="ECO:0000313" key="3">
    <source>
        <dbReference type="Proteomes" id="UP000830671"/>
    </source>
</evidence>
<reference evidence="2" key="1">
    <citation type="journal article" date="2021" name="Mol. Plant Microbe Interact.">
        <title>Complete Genome Sequence of the Plant-Pathogenic Fungus Colletotrichum lupini.</title>
        <authorList>
            <person name="Baroncelli R."/>
            <person name="Pensec F."/>
            <person name="Da Lio D."/>
            <person name="Boufleur T."/>
            <person name="Vicente I."/>
            <person name="Sarrocco S."/>
            <person name="Picot A."/>
            <person name="Baraldi E."/>
            <person name="Sukno S."/>
            <person name="Thon M."/>
            <person name="Le Floch G."/>
        </authorList>
    </citation>
    <scope>NUCLEOTIDE SEQUENCE</scope>
    <source>
        <strain evidence="2">IMI 504893</strain>
    </source>
</reference>
<evidence type="ECO:0000256" key="1">
    <source>
        <dbReference type="SAM" id="Phobius"/>
    </source>
</evidence>
<dbReference type="RefSeq" id="XP_049140210.1">
    <property type="nucleotide sequence ID" value="XM_049283067.1"/>
</dbReference>
<proteinExistence type="predicted"/>
<dbReference type="EMBL" id="CP019474">
    <property type="protein sequence ID" value="UQC78573.1"/>
    <property type="molecule type" value="Genomic_DNA"/>
</dbReference>
<dbReference type="Proteomes" id="UP000830671">
    <property type="component" value="Chromosome 2"/>
</dbReference>
<dbReference type="AlphaFoldDB" id="A0A9Q8SK17"/>
<keyword evidence="3" id="KW-1185">Reference proteome</keyword>
<name>A0A9Q8SK17_9PEZI</name>